<keyword evidence="4 7" id="KW-1133">Transmembrane helix</keyword>
<dbReference type="AlphaFoldDB" id="A0A9P4MBY0"/>
<dbReference type="PANTHER" id="PTHR45649">
    <property type="entry name" value="AMINO-ACID PERMEASE BAT1"/>
    <property type="match status" value="1"/>
</dbReference>
<gene>
    <name evidence="8" type="ORF">NA57DRAFT_56078</name>
</gene>
<dbReference type="OrthoDB" id="3257095at2759"/>
<organism evidence="8 9">
    <name type="scientific">Rhizodiscina lignyota</name>
    <dbReference type="NCBI Taxonomy" id="1504668"/>
    <lineage>
        <taxon>Eukaryota</taxon>
        <taxon>Fungi</taxon>
        <taxon>Dikarya</taxon>
        <taxon>Ascomycota</taxon>
        <taxon>Pezizomycotina</taxon>
        <taxon>Dothideomycetes</taxon>
        <taxon>Pleosporomycetidae</taxon>
        <taxon>Aulographales</taxon>
        <taxon>Rhizodiscinaceae</taxon>
        <taxon>Rhizodiscina</taxon>
    </lineage>
</organism>
<evidence type="ECO:0000256" key="1">
    <source>
        <dbReference type="ARBA" id="ARBA00004141"/>
    </source>
</evidence>
<dbReference type="Proteomes" id="UP000799772">
    <property type="component" value="Unassembled WGS sequence"/>
</dbReference>
<feature type="transmembrane region" description="Helical" evidence="7">
    <location>
        <begin position="354"/>
        <end position="377"/>
    </location>
</feature>
<feature type="transmembrane region" description="Helical" evidence="7">
    <location>
        <begin position="433"/>
        <end position="455"/>
    </location>
</feature>
<evidence type="ECO:0000256" key="6">
    <source>
        <dbReference type="SAM" id="MobiDB-lite"/>
    </source>
</evidence>
<proteinExistence type="predicted"/>
<feature type="transmembrane region" description="Helical" evidence="7">
    <location>
        <begin position="141"/>
        <end position="169"/>
    </location>
</feature>
<dbReference type="GO" id="GO:0016020">
    <property type="term" value="C:membrane"/>
    <property type="evidence" value="ECO:0007669"/>
    <property type="project" value="UniProtKB-SubCell"/>
</dbReference>
<evidence type="ECO:0000256" key="3">
    <source>
        <dbReference type="ARBA" id="ARBA00022692"/>
    </source>
</evidence>
<accession>A0A9P4MBY0</accession>
<dbReference type="Gene3D" id="1.20.1740.10">
    <property type="entry name" value="Amino acid/polyamine transporter I"/>
    <property type="match status" value="1"/>
</dbReference>
<feature type="transmembrane region" description="Helical" evidence="7">
    <location>
        <begin position="56"/>
        <end position="77"/>
    </location>
</feature>
<dbReference type="GO" id="GO:0022857">
    <property type="term" value="F:transmembrane transporter activity"/>
    <property type="evidence" value="ECO:0007669"/>
    <property type="project" value="InterPro"/>
</dbReference>
<comment type="subcellular location">
    <subcellularLocation>
        <location evidence="1">Membrane</location>
        <topology evidence="1">Multi-pass membrane protein</topology>
    </subcellularLocation>
</comment>
<evidence type="ECO:0000256" key="5">
    <source>
        <dbReference type="ARBA" id="ARBA00023136"/>
    </source>
</evidence>
<feature type="transmembrane region" description="Helical" evidence="7">
    <location>
        <begin position="89"/>
        <end position="108"/>
    </location>
</feature>
<dbReference type="Pfam" id="PF13520">
    <property type="entry name" value="AA_permease_2"/>
    <property type="match status" value="1"/>
</dbReference>
<keyword evidence="2" id="KW-0813">Transport</keyword>
<dbReference type="PANTHER" id="PTHR45649:SF5">
    <property type="entry name" value="GABA TRANSPORTER (EUROFUNG)-RELATED"/>
    <property type="match status" value="1"/>
</dbReference>
<feature type="transmembrane region" description="Helical" evidence="7">
    <location>
        <begin position="476"/>
        <end position="495"/>
    </location>
</feature>
<reference evidence="8" key="1">
    <citation type="journal article" date="2020" name="Stud. Mycol.">
        <title>101 Dothideomycetes genomes: a test case for predicting lifestyles and emergence of pathogens.</title>
        <authorList>
            <person name="Haridas S."/>
            <person name="Albert R."/>
            <person name="Binder M."/>
            <person name="Bloem J."/>
            <person name="Labutti K."/>
            <person name="Salamov A."/>
            <person name="Andreopoulos B."/>
            <person name="Baker S."/>
            <person name="Barry K."/>
            <person name="Bills G."/>
            <person name="Bluhm B."/>
            <person name="Cannon C."/>
            <person name="Castanera R."/>
            <person name="Culley D."/>
            <person name="Daum C."/>
            <person name="Ezra D."/>
            <person name="Gonzalez J."/>
            <person name="Henrissat B."/>
            <person name="Kuo A."/>
            <person name="Liang C."/>
            <person name="Lipzen A."/>
            <person name="Lutzoni F."/>
            <person name="Magnuson J."/>
            <person name="Mondo S."/>
            <person name="Nolan M."/>
            <person name="Ohm R."/>
            <person name="Pangilinan J."/>
            <person name="Park H.-J."/>
            <person name="Ramirez L."/>
            <person name="Alfaro M."/>
            <person name="Sun H."/>
            <person name="Tritt A."/>
            <person name="Yoshinaga Y."/>
            <person name="Zwiers L.-H."/>
            <person name="Turgeon B."/>
            <person name="Goodwin S."/>
            <person name="Spatafora J."/>
            <person name="Crous P."/>
            <person name="Grigoriev I."/>
        </authorList>
    </citation>
    <scope>NUCLEOTIDE SEQUENCE</scope>
    <source>
        <strain evidence="8">CBS 133067</strain>
    </source>
</reference>
<feature type="transmembrane region" description="Helical" evidence="7">
    <location>
        <begin position="507"/>
        <end position="525"/>
    </location>
</feature>
<keyword evidence="9" id="KW-1185">Reference proteome</keyword>
<evidence type="ECO:0000256" key="2">
    <source>
        <dbReference type="ARBA" id="ARBA00022448"/>
    </source>
</evidence>
<dbReference type="EMBL" id="ML978125">
    <property type="protein sequence ID" value="KAF2100149.1"/>
    <property type="molecule type" value="Genomic_DNA"/>
</dbReference>
<evidence type="ECO:0000256" key="4">
    <source>
        <dbReference type="ARBA" id="ARBA00022989"/>
    </source>
</evidence>
<feature type="region of interest" description="Disordered" evidence="6">
    <location>
        <begin position="1"/>
        <end position="24"/>
    </location>
</feature>
<protein>
    <submittedName>
        <fullName evidence="8">Amino acid transporter</fullName>
    </submittedName>
</protein>
<feature type="transmembrane region" description="Helical" evidence="7">
    <location>
        <begin position="305"/>
        <end position="327"/>
    </location>
</feature>
<name>A0A9P4MBY0_9PEZI</name>
<dbReference type="PIRSF" id="PIRSF006060">
    <property type="entry name" value="AA_transporter"/>
    <property type="match status" value="1"/>
</dbReference>
<feature type="transmembrane region" description="Helical" evidence="7">
    <location>
        <begin position="264"/>
        <end position="284"/>
    </location>
</feature>
<evidence type="ECO:0000313" key="8">
    <source>
        <dbReference type="EMBL" id="KAF2100149.1"/>
    </source>
</evidence>
<keyword evidence="3 7" id="KW-0812">Transmembrane</keyword>
<dbReference type="InterPro" id="IPR002293">
    <property type="entry name" value="AA/rel_permease1"/>
</dbReference>
<feature type="transmembrane region" description="Helical" evidence="7">
    <location>
        <begin position="223"/>
        <end position="244"/>
    </location>
</feature>
<evidence type="ECO:0000313" key="9">
    <source>
        <dbReference type="Proteomes" id="UP000799772"/>
    </source>
</evidence>
<feature type="compositionally biased region" description="Low complexity" evidence="6">
    <location>
        <begin position="10"/>
        <end position="21"/>
    </location>
</feature>
<sequence>MSLPSSHGGSNPTTSNLPTTPKQLHGHERSILNPLSDEEALKIAGKKQVLKREWNFWACLGLAATTLTTWEGIGLTVSSTFLNGGPVGIIYGFIICLIGVLAIMLSLAEMASISPIAGAQYHWTAEHAPPRFQAFFSYVQGWLTVLAWQAALTSIAYLTSVAIQTLIIFNHASYDPKAWHLTVLMIGLSVIACVFVIFARAIVPHTEMVGGSLHVYVSRPVRIARATDTVRLFFFLVVIGILATSHKAPSADVWTKFIHQGWPHVPGISFCIGFLSPALSLAGADGVVHLSEETFNANRNIPRAMWMAVAINGAMALVYIIVILYAITDLDAVLNSPAGAIAELYFQATRNKNAANAMLAAIPIIAGFNMIGMYTSLSRLIWAFARDNGLPFSRFISHISPWNSTPNRAVLLAFLCTCILGCINLGNTTAFNSLLSLSTIAIYFSYGFPIALFFTRRFSKNPPVLGPWNLGRWGPAVNVVAILFGTFLTIFLPFPPISPITAQNFNWSGPMLAGVMILAIIDYFVEARHRFTGPLREIKDDTTSDSGGVVEQEKVVDKRSSNANLMDTGDGL</sequence>
<feature type="transmembrane region" description="Helical" evidence="7">
    <location>
        <begin position="409"/>
        <end position="427"/>
    </location>
</feature>
<feature type="transmembrane region" description="Helical" evidence="7">
    <location>
        <begin position="181"/>
        <end position="203"/>
    </location>
</feature>
<evidence type="ECO:0000256" key="7">
    <source>
        <dbReference type="SAM" id="Phobius"/>
    </source>
</evidence>
<keyword evidence="5 7" id="KW-0472">Membrane</keyword>
<comment type="caution">
    <text evidence="8">The sequence shown here is derived from an EMBL/GenBank/DDBJ whole genome shotgun (WGS) entry which is preliminary data.</text>
</comment>